<feature type="compositionally biased region" description="Basic and acidic residues" evidence="1">
    <location>
        <begin position="145"/>
        <end position="154"/>
    </location>
</feature>
<dbReference type="AlphaFoldDB" id="A0A166XS71"/>
<accession>A0A166XS71</accession>
<evidence type="ECO:0000256" key="1">
    <source>
        <dbReference type="SAM" id="MobiDB-lite"/>
    </source>
</evidence>
<dbReference type="Proteomes" id="UP000076863">
    <property type="component" value="Unassembled WGS sequence"/>
</dbReference>
<evidence type="ECO:0000313" key="3">
    <source>
        <dbReference type="Proteomes" id="UP000076863"/>
    </source>
</evidence>
<name>A0A166XS71_9HYPO</name>
<evidence type="ECO:0000313" key="2">
    <source>
        <dbReference type="EMBL" id="OAA36121.1"/>
    </source>
</evidence>
<feature type="compositionally biased region" description="Basic and acidic residues" evidence="1">
    <location>
        <begin position="173"/>
        <end position="183"/>
    </location>
</feature>
<dbReference type="OrthoDB" id="10481040at2759"/>
<proteinExistence type="predicted"/>
<keyword evidence="3" id="KW-1185">Reference proteome</keyword>
<reference evidence="2 3" key="1">
    <citation type="journal article" date="2016" name="Genome Biol. Evol.">
        <title>Divergent and convergent evolution of fungal pathogenicity.</title>
        <authorList>
            <person name="Shang Y."/>
            <person name="Xiao G."/>
            <person name="Zheng P."/>
            <person name="Cen K."/>
            <person name="Zhan S."/>
            <person name="Wang C."/>
        </authorList>
    </citation>
    <scope>NUCLEOTIDE SEQUENCE [LARGE SCALE GENOMIC DNA]</scope>
    <source>
        <strain evidence="2 3">RCEF 3172</strain>
    </source>
</reference>
<comment type="caution">
    <text evidence="2">The sequence shown here is derived from an EMBL/GenBank/DDBJ whole genome shotgun (WGS) entry which is preliminary data.</text>
</comment>
<organism evidence="2 3">
    <name type="scientific">Beauveria brongniartii RCEF 3172</name>
    <dbReference type="NCBI Taxonomy" id="1081107"/>
    <lineage>
        <taxon>Eukaryota</taxon>
        <taxon>Fungi</taxon>
        <taxon>Dikarya</taxon>
        <taxon>Ascomycota</taxon>
        <taxon>Pezizomycotina</taxon>
        <taxon>Sordariomycetes</taxon>
        <taxon>Hypocreomycetidae</taxon>
        <taxon>Hypocreales</taxon>
        <taxon>Cordycipitaceae</taxon>
        <taxon>Beauveria</taxon>
        <taxon>Beauveria brongniartii</taxon>
    </lineage>
</organism>
<sequence length="183" mass="20807">MSINAEIEFTFYLATWNPKLLWETVENESDYADFATSLKNIVANIEEASTEEPRLPCEPAKTLSVPKLQPAFGKNEKMLEAANGSTYESIHARLRQKEKNAGKKIDPAIWAVAELGHRCYQYKIRPPKDAAVKRDLPSLLWGTDLIREHQRPGPKEMPYSNRDSSTPLPWASEDCKEPGSKYR</sequence>
<protein>
    <submittedName>
        <fullName evidence="2">Uncharacterized protein</fullName>
    </submittedName>
</protein>
<gene>
    <name evidence="2" type="ORF">BBO_08293</name>
</gene>
<dbReference type="EMBL" id="AZHA01000037">
    <property type="protein sequence ID" value="OAA36121.1"/>
    <property type="molecule type" value="Genomic_DNA"/>
</dbReference>
<feature type="region of interest" description="Disordered" evidence="1">
    <location>
        <begin position="144"/>
        <end position="183"/>
    </location>
</feature>